<comment type="caution">
    <text evidence="9">The sequence shown here is derived from an EMBL/GenBank/DDBJ whole genome shotgun (WGS) entry which is preliminary data.</text>
</comment>
<evidence type="ECO:0000256" key="2">
    <source>
        <dbReference type="ARBA" id="ARBA00007555"/>
    </source>
</evidence>
<evidence type="ECO:0000256" key="7">
    <source>
        <dbReference type="ARBA" id="ARBA00023136"/>
    </source>
</evidence>
<feature type="transmembrane region" description="Helical" evidence="8">
    <location>
        <begin position="96"/>
        <end position="121"/>
    </location>
</feature>
<proteinExistence type="inferred from homology"/>
<dbReference type="RefSeq" id="WP_121123226.1">
    <property type="nucleotide sequence ID" value="NZ_CP016604.1"/>
</dbReference>
<evidence type="ECO:0000256" key="4">
    <source>
        <dbReference type="ARBA" id="ARBA00022519"/>
    </source>
</evidence>
<dbReference type="GO" id="GO:0005886">
    <property type="term" value="C:plasma membrane"/>
    <property type="evidence" value="ECO:0007669"/>
    <property type="project" value="UniProtKB-SubCell"/>
</dbReference>
<dbReference type="InterPro" id="IPR005219">
    <property type="entry name" value="PqiA-like_proteobact"/>
</dbReference>
<comment type="subcellular location">
    <subcellularLocation>
        <location evidence="1">Cell inner membrane</location>
        <topology evidence="1">Multi-pass membrane protein</topology>
    </subcellularLocation>
</comment>
<dbReference type="PANTHER" id="PTHR30462">
    <property type="entry name" value="INTERMEMBRANE TRANSPORT PROTEIN PQIB-RELATED"/>
    <property type="match status" value="1"/>
</dbReference>
<evidence type="ECO:0000256" key="6">
    <source>
        <dbReference type="ARBA" id="ARBA00022989"/>
    </source>
</evidence>
<gene>
    <name evidence="9" type="ORF">DES31_1296</name>
</gene>
<dbReference type="EMBL" id="RBJC01000006">
    <property type="protein sequence ID" value="RKR71943.1"/>
    <property type="molecule type" value="Genomic_DNA"/>
</dbReference>
<dbReference type="PANTHER" id="PTHR30462:SF1">
    <property type="entry name" value="INTERMEMBRANE TRANSPORT PROTEIN YEBS"/>
    <property type="match status" value="1"/>
</dbReference>
<evidence type="ECO:0000313" key="9">
    <source>
        <dbReference type="EMBL" id="RKR71943.1"/>
    </source>
</evidence>
<keyword evidence="5 8" id="KW-0812">Transmembrane</keyword>
<keyword evidence="6 8" id="KW-1133">Transmembrane helix</keyword>
<feature type="transmembrane region" description="Helical" evidence="8">
    <location>
        <begin position="142"/>
        <end position="159"/>
    </location>
</feature>
<dbReference type="InterPro" id="IPR051800">
    <property type="entry name" value="PqiA-PqiB_transport"/>
</dbReference>
<keyword evidence="4" id="KW-0997">Cell inner membrane</keyword>
<name>A0A420XH63_9PAST</name>
<sequence>MKESDIYLQSCPECDTLVSITKELNNQTACCPNCHHVLHSGGRWSLGRCSIIAFAILILLPLALYFPLMHIDLLGVNLYASVWGGTWKMATSGFPYTAFMILFCSVIMPLAFVLLILALRFQKWIEYRPRYTLIFLTKAKQWVMLDVYLVALGVAAFKVREYAPLSFDLYLIPFLLVTLLTTLLFTKIDPKQLWNDFYPEYYALEPEHCTHSTHYTLCHVCDYTFDANIIDMKGQHRCPRCESNLDVPEKVKLQRVWATLLAGVVMMIPANLLPISSTEFAGSTSADSLMSGVLLFISMGSYAVAGIVFVASIVVPFSKVAVILYLLLAIHFRWKHSIHWQMKLLHYVHFVGRWSMLDLFVLALMMSLVERGQIISFSVGDAAFYFGAAVFLTMISSSNLDAKMLWDIHYGHKKEESEASG</sequence>
<feature type="transmembrane region" description="Helical" evidence="8">
    <location>
        <begin position="49"/>
        <end position="68"/>
    </location>
</feature>
<reference evidence="9 10" key="1">
    <citation type="submission" date="2018-10" db="EMBL/GenBank/DDBJ databases">
        <title>Genomic Encyclopedia of Type Strains, Phase IV (KMG-IV): sequencing the most valuable type-strain genomes for metagenomic binning, comparative biology and taxonomic classification.</title>
        <authorList>
            <person name="Goeker M."/>
        </authorList>
    </citation>
    <scope>NUCLEOTIDE SEQUENCE [LARGE SCALE GENOMIC DNA]</scope>
    <source>
        <strain evidence="9 10">DSM 23800</strain>
    </source>
</reference>
<keyword evidence="10" id="KW-1185">Reference proteome</keyword>
<evidence type="ECO:0000313" key="10">
    <source>
        <dbReference type="Proteomes" id="UP000280099"/>
    </source>
</evidence>
<comment type="similarity">
    <text evidence="2">Belongs to the PqiA family.</text>
</comment>
<organism evidence="9 10">
    <name type="scientific">Otariodibacter oris</name>
    <dbReference type="NCBI Taxonomy" id="1032623"/>
    <lineage>
        <taxon>Bacteria</taxon>
        <taxon>Pseudomonadati</taxon>
        <taxon>Pseudomonadota</taxon>
        <taxon>Gammaproteobacteria</taxon>
        <taxon>Pasteurellales</taxon>
        <taxon>Pasteurellaceae</taxon>
        <taxon>Otariodibacter</taxon>
    </lineage>
</organism>
<keyword evidence="3" id="KW-1003">Cell membrane</keyword>
<dbReference type="Proteomes" id="UP000280099">
    <property type="component" value="Unassembled WGS sequence"/>
</dbReference>
<feature type="transmembrane region" description="Helical" evidence="8">
    <location>
        <begin position="293"/>
        <end position="326"/>
    </location>
</feature>
<accession>A0A420XH63</accession>
<feature type="transmembrane region" description="Helical" evidence="8">
    <location>
        <begin position="374"/>
        <end position="395"/>
    </location>
</feature>
<evidence type="ECO:0000256" key="5">
    <source>
        <dbReference type="ARBA" id="ARBA00022692"/>
    </source>
</evidence>
<dbReference type="OrthoDB" id="9800207at2"/>
<dbReference type="NCBIfam" id="TIGR00155">
    <property type="entry name" value="pqiA_fam"/>
    <property type="match status" value="1"/>
</dbReference>
<dbReference type="Pfam" id="PF04403">
    <property type="entry name" value="PqiA"/>
    <property type="match status" value="2"/>
</dbReference>
<dbReference type="InterPro" id="IPR007498">
    <property type="entry name" value="PqiA-like"/>
</dbReference>
<evidence type="ECO:0000256" key="3">
    <source>
        <dbReference type="ARBA" id="ARBA00022475"/>
    </source>
</evidence>
<feature type="transmembrane region" description="Helical" evidence="8">
    <location>
        <begin position="165"/>
        <end position="185"/>
    </location>
</feature>
<dbReference type="AlphaFoldDB" id="A0A420XH63"/>
<keyword evidence="7 8" id="KW-0472">Membrane</keyword>
<evidence type="ECO:0000256" key="8">
    <source>
        <dbReference type="SAM" id="Phobius"/>
    </source>
</evidence>
<feature type="transmembrane region" description="Helical" evidence="8">
    <location>
        <begin position="347"/>
        <end position="368"/>
    </location>
</feature>
<protein>
    <submittedName>
        <fullName evidence="9">Paraquat-inducible protein A</fullName>
    </submittedName>
</protein>
<feature type="transmembrane region" description="Helical" evidence="8">
    <location>
        <begin position="256"/>
        <end position="273"/>
    </location>
</feature>
<evidence type="ECO:0000256" key="1">
    <source>
        <dbReference type="ARBA" id="ARBA00004429"/>
    </source>
</evidence>